<comment type="similarity">
    <text evidence="1">Belongs to the WD repeat IPI3/WDR18 family.</text>
</comment>
<feature type="repeat" description="WD" evidence="4">
    <location>
        <begin position="118"/>
        <end position="149"/>
    </location>
</feature>
<evidence type="ECO:0000313" key="5">
    <source>
        <dbReference type="EMBL" id="CAG8574537.1"/>
    </source>
</evidence>
<dbReference type="InterPro" id="IPR001680">
    <property type="entry name" value="WD40_rpt"/>
</dbReference>
<dbReference type="Proteomes" id="UP000789739">
    <property type="component" value="Unassembled WGS sequence"/>
</dbReference>
<dbReference type="InterPro" id="IPR045227">
    <property type="entry name" value="WDR18/Ipi3/RID3"/>
</dbReference>
<evidence type="ECO:0000256" key="4">
    <source>
        <dbReference type="PROSITE-ProRule" id="PRU00221"/>
    </source>
</evidence>
<dbReference type="SUPFAM" id="SSF50978">
    <property type="entry name" value="WD40 repeat-like"/>
    <property type="match status" value="1"/>
</dbReference>
<dbReference type="GO" id="GO:0006364">
    <property type="term" value="P:rRNA processing"/>
    <property type="evidence" value="ECO:0007669"/>
    <property type="project" value="TreeGrafter"/>
</dbReference>
<dbReference type="OrthoDB" id="756370at2759"/>
<keyword evidence="3" id="KW-0677">Repeat</keyword>
<dbReference type="PANTHER" id="PTHR18763">
    <property type="entry name" value="WD-REPEAT PROTEIN 18"/>
    <property type="match status" value="1"/>
</dbReference>
<evidence type="ECO:0000256" key="2">
    <source>
        <dbReference type="ARBA" id="ARBA00022574"/>
    </source>
</evidence>
<dbReference type="AlphaFoldDB" id="A0A9N9BT90"/>
<reference evidence="5" key="1">
    <citation type="submission" date="2021-06" db="EMBL/GenBank/DDBJ databases">
        <authorList>
            <person name="Kallberg Y."/>
            <person name="Tangrot J."/>
            <person name="Rosling A."/>
        </authorList>
    </citation>
    <scope>NUCLEOTIDE SEQUENCE</scope>
    <source>
        <strain evidence="5">BR232B</strain>
    </source>
</reference>
<comment type="caution">
    <text evidence="5">The sequence shown here is derived from an EMBL/GenBank/DDBJ whole genome shotgun (WGS) entry which is preliminary data.</text>
</comment>
<dbReference type="GO" id="GO:0005656">
    <property type="term" value="C:nuclear pre-replicative complex"/>
    <property type="evidence" value="ECO:0007669"/>
    <property type="project" value="TreeGrafter"/>
</dbReference>
<dbReference type="Pfam" id="PF00400">
    <property type="entry name" value="WD40"/>
    <property type="match status" value="3"/>
</dbReference>
<keyword evidence="6" id="KW-1185">Reference proteome</keyword>
<dbReference type="InterPro" id="IPR020472">
    <property type="entry name" value="WD40_PAC1"/>
</dbReference>
<name>A0A9N9BT90_9GLOM</name>
<evidence type="ECO:0000256" key="3">
    <source>
        <dbReference type="ARBA" id="ARBA00022737"/>
    </source>
</evidence>
<dbReference type="InterPro" id="IPR015943">
    <property type="entry name" value="WD40/YVTN_repeat-like_dom_sf"/>
</dbReference>
<accession>A0A9N9BT90</accession>
<dbReference type="GO" id="GO:0120330">
    <property type="term" value="C:rixosome complex"/>
    <property type="evidence" value="ECO:0007669"/>
    <property type="project" value="TreeGrafter"/>
</dbReference>
<dbReference type="PROSITE" id="PS50082">
    <property type="entry name" value="WD_REPEATS_2"/>
    <property type="match status" value="2"/>
</dbReference>
<dbReference type="InterPro" id="IPR036322">
    <property type="entry name" value="WD40_repeat_dom_sf"/>
</dbReference>
<proteinExistence type="inferred from homology"/>
<dbReference type="SMART" id="SM00320">
    <property type="entry name" value="WD40"/>
    <property type="match status" value="5"/>
</dbReference>
<organism evidence="5 6">
    <name type="scientific">Paraglomus brasilianum</name>
    <dbReference type="NCBI Taxonomy" id="144538"/>
    <lineage>
        <taxon>Eukaryota</taxon>
        <taxon>Fungi</taxon>
        <taxon>Fungi incertae sedis</taxon>
        <taxon>Mucoromycota</taxon>
        <taxon>Glomeromycotina</taxon>
        <taxon>Glomeromycetes</taxon>
        <taxon>Paraglomerales</taxon>
        <taxon>Paraglomeraceae</taxon>
        <taxon>Paraglomus</taxon>
    </lineage>
</organism>
<dbReference type="EMBL" id="CAJVPI010000818">
    <property type="protein sequence ID" value="CAG8574537.1"/>
    <property type="molecule type" value="Genomic_DNA"/>
</dbReference>
<dbReference type="GO" id="GO:0006261">
    <property type="term" value="P:DNA-templated DNA replication"/>
    <property type="evidence" value="ECO:0007669"/>
    <property type="project" value="TreeGrafter"/>
</dbReference>
<dbReference type="PANTHER" id="PTHR18763:SF0">
    <property type="entry name" value="WD REPEAT-CONTAINING PROTEIN 18"/>
    <property type="match status" value="1"/>
</dbReference>
<gene>
    <name evidence="5" type="ORF">PBRASI_LOCUS6284</name>
</gene>
<dbReference type="PROSITE" id="PS50294">
    <property type="entry name" value="WD_REPEATS_REGION"/>
    <property type="match status" value="2"/>
</dbReference>
<evidence type="ECO:0000313" key="6">
    <source>
        <dbReference type="Proteomes" id="UP000789739"/>
    </source>
</evidence>
<evidence type="ECO:0000256" key="1">
    <source>
        <dbReference type="ARBA" id="ARBA00010143"/>
    </source>
</evidence>
<feature type="repeat" description="WD" evidence="4">
    <location>
        <begin position="262"/>
        <end position="303"/>
    </location>
</feature>
<sequence length="448" mass="49806">MLNELALTCSSDGSYVWDFRAGTVVLSLRQNNSSKHAVDLVPYSGHAGRVGLVMCAQSDRAIINVYSWQKEQVHMKILCPEKLTSLEISNRGAYCAGGTENGKIYLWELFSGRLCAVFDAHYKKVNVLRFTSDDTVLISGSEDAGVNVWLMASLVDELTDDVPSPYYAWSEHSLPITDIVCGIGSFLTARVLTSSVDHTCKLWNLSSGTLLTTFVFPTIITCLAMDPAERMFFAGGGDNTIYQVNLYRKGEERDIGDGGLVFRGHNAPLSTLSLSFDSSLLVSGSEDGCVNIWDTSSRQLVKRLAQHKGPITNVQTFLKPPDLFKLSPYPTNTVIQPIQPFKKTKNIAQKDDDDYGAIVVIDGADDYDKILDECHGRAVKSREHLNLVQVENITTQLQMSDTTAALESKVNELQSELSRIHGHYQRVKSLHNEMYQNLVDEFMQSRNK</sequence>
<dbReference type="InterPro" id="IPR019775">
    <property type="entry name" value="WD40_repeat_CS"/>
</dbReference>
<dbReference type="Gene3D" id="2.130.10.10">
    <property type="entry name" value="YVTN repeat-like/Quinoprotein amine dehydrogenase"/>
    <property type="match status" value="2"/>
</dbReference>
<protein>
    <submittedName>
        <fullName evidence="5">11662_t:CDS:1</fullName>
    </submittedName>
</protein>
<dbReference type="PRINTS" id="PR00320">
    <property type="entry name" value="GPROTEINBRPT"/>
</dbReference>
<keyword evidence="2 4" id="KW-0853">WD repeat</keyword>
<dbReference type="PROSITE" id="PS00678">
    <property type="entry name" value="WD_REPEATS_1"/>
    <property type="match status" value="1"/>
</dbReference>